<keyword evidence="2" id="KW-1185">Reference proteome</keyword>
<name>A0A7D3QVD6_9VIRU</name>
<proteinExistence type="predicted"/>
<dbReference type="Proteomes" id="UP001162001">
    <property type="component" value="Segment"/>
</dbReference>
<dbReference type="EMBL" id="MT418680">
    <property type="protein sequence ID" value="QKF93499.1"/>
    <property type="molecule type" value="Genomic_DNA"/>
</dbReference>
<keyword evidence="1" id="KW-0489">Methyltransferase</keyword>
<keyword evidence="1" id="KW-0808">Transferase</keyword>
<evidence type="ECO:0000313" key="1">
    <source>
        <dbReference type="EMBL" id="QKF93499.1"/>
    </source>
</evidence>
<dbReference type="SUPFAM" id="SSF53335">
    <property type="entry name" value="S-adenosyl-L-methionine-dependent methyltransferases"/>
    <property type="match status" value="1"/>
</dbReference>
<dbReference type="GO" id="GO:0032259">
    <property type="term" value="P:methylation"/>
    <property type="evidence" value="ECO:0007669"/>
    <property type="project" value="UniProtKB-KW"/>
</dbReference>
<dbReference type="GO" id="GO:0008168">
    <property type="term" value="F:methyltransferase activity"/>
    <property type="evidence" value="ECO:0007669"/>
    <property type="project" value="UniProtKB-KW"/>
</dbReference>
<protein>
    <submittedName>
        <fullName evidence="1">Methyltransferase FkbM</fullName>
    </submittedName>
</protein>
<evidence type="ECO:0000313" key="2">
    <source>
        <dbReference type="Proteomes" id="UP001162001"/>
    </source>
</evidence>
<reference evidence="1 2" key="1">
    <citation type="submission" date="2020-04" db="EMBL/GenBank/DDBJ databases">
        <title>Advantages and limits of metagenomic assembly and binning of a giant virus.</title>
        <authorList>
            <person name="Schulz F."/>
            <person name="Andreani J."/>
            <person name="Francis R."/>
            <person name="Boudjemaa H."/>
            <person name="Bou Khalil J.Y."/>
            <person name="Lee J."/>
            <person name="La Scola B."/>
            <person name="Woyke T."/>
        </authorList>
    </citation>
    <scope>NUCLEOTIDE SEQUENCE [LARGE SCALE GENOMIC DNA]</scope>
    <source>
        <strain evidence="1 2">FV1/VV64</strain>
    </source>
</reference>
<gene>
    <name evidence="1" type="ORF">Fadolivirus_1_41</name>
</gene>
<dbReference type="Gene3D" id="3.40.50.150">
    <property type="entry name" value="Vaccinia Virus protein VP39"/>
    <property type="match status" value="1"/>
</dbReference>
<sequence>MKFYYGIQNQYVDVTDKLIKSWTDNNVIRILSDDNTRAKLFGDHIVNVVKHLLYIDNQDKEHIIPHDKSLIIEVLTGNIIDITHPRQYWKLFGKSVSDDEKKLRGLHGYIKMSFGKLTDEFPEQLMTVKYLDENAKVLEIGGNIGRNTCVIASILNDDRNLVTLESHPTIVNQLIHNKNANSFNFHVENAALSIVPLIQNGWNTRVSKEVPSGWIKVNTITFEELEKKYNIQFDTMVLDCEGAFYQILVDNPDCLKNINTIIIENDFTEIDKKNYVDSVLNKYGLKSVYQRAGGWGVCYNKFFEVFKKS</sequence>
<organism evidence="1 2">
    <name type="scientific">Fadolivirus FV1/VV64</name>
    <dbReference type="NCBI Taxonomy" id="3070911"/>
    <lineage>
        <taxon>Viruses</taxon>
        <taxon>Varidnaviria</taxon>
        <taxon>Bamfordvirae</taxon>
        <taxon>Nucleocytoviricota</taxon>
        <taxon>Megaviricetes</taxon>
        <taxon>Imitervirales</taxon>
        <taxon>Mimiviridae</taxon>
        <taxon>Klosneuvirinae</taxon>
        <taxon>Fadolivirus</taxon>
        <taxon>Fadolivirus algeromassiliense</taxon>
    </lineage>
</organism>
<accession>A0A7D3QVD6</accession>
<dbReference type="InterPro" id="IPR029063">
    <property type="entry name" value="SAM-dependent_MTases_sf"/>
</dbReference>